<evidence type="ECO:0000313" key="11">
    <source>
        <dbReference type="Proteomes" id="UP000001542"/>
    </source>
</evidence>
<comment type="subcellular location">
    <subcellularLocation>
        <location evidence="1">Membrane</location>
        <topology evidence="1">Single-pass membrane protein</topology>
    </subcellularLocation>
</comment>
<evidence type="ECO:0000256" key="1">
    <source>
        <dbReference type="ARBA" id="ARBA00004167"/>
    </source>
</evidence>
<dbReference type="Pfam" id="PF04577">
    <property type="entry name" value="Glyco_transf_61"/>
    <property type="match status" value="1"/>
</dbReference>
<sequence length="530" mass="62260">MKLLYSFLPVFEFIIIFTCSILYFGSTTVQKQEFIQKITHSTGVSKLIRSVTSKNDTVTITFSDDIDSSTVLNSCSLKTKWESENIIYPPNSYDVISNYNGVVQLRFFLPVVDKYEAELICDSKHFPVNLSITDFSETEISNNSQIRCHGKYFGTRWCEARNIYHVDRTFFFYSRAHFKFPNPLLVPGSRAPPFDKVTDRFAKEPIVTNITFDEIPRNGKQVIEETSLIYGVFYNFYMLWHMIYDFFIPYYSFINVRHQFATRDTRRLFVRSDGFWRFQALANWISRYEPIVLENRYKPYFFKYAIIGCEKPEANPDPYRNNEINSILFKYNLNSSTAPGFREDVIKYNNIHIENSTKPIVLFIKRGGAKRDVKNLDKIVELSKTICTFCDIRTVELQNLDIREQIELIAPAQVLIGFHGSGLAHVIWMEESRKQRQTHLIEIMPHEYNCRDWYETAASVARVNYHMLMNKKPVMPEGLNINDQNHLKGCWESKACGTQYCHDRLRDQFVDLEEDLFINEFKNITNTLMQ</sequence>
<dbReference type="OrthoDB" id="529273at2759"/>
<evidence type="ECO:0000259" key="9">
    <source>
        <dbReference type="Pfam" id="PF04577"/>
    </source>
</evidence>
<proteinExistence type="predicted"/>
<dbReference type="EMBL" id="DS113942">
    <property type="protein sequence ID" value="EAX92883.1"/>
    <property type="molecule type" value="Genomic_DNA"/>
</dbReference>
<dbReference type="PANTHER" id="PTHR20961:SF38">
    <property type="entry name" value="PROTEIN O-LINKED-MANNOSE BETA-1,4-N-ACETYLGLUCOSAMINYLTRANSFERASE 2"/>
    <property type="match status" value="1"/>
</dbReference>
<keyword evidence="7" id="KW-0325">Glycoprotein</keyword>
<dbReference type="Proteomes" id="UP000001542">
    <property type="component" value="Unassembled WGS sequence"/>
</dbReference>
<dbReference type="RefSeq" id="XP_001305813.1">
    <property type="nucleotide sequence ID" value="XM_001305812.1"/>
</dbReference>
<evidence type="ECO:0000256" key="7">
    <source>
        <dbReference type="ARBA" id="ARBA00023180"/>
    </source>
</evidence>
<gene>
    <name evidence="10" type="ORF">TVAG_467300</name>
</gene>
<dbReference type="InterPro" id="IPR007657">
    <property type="entry name" value="Glycosyltransferase_61"/>
</dbReference>
<evidence type="ECO:0000256" key="3">
    <source>
        <dbReference type="ARBA" id="ARBA00022679"/>
    </source>
</evidence>
<dbReference type="InterPro" id="IPR049625">
    <property type="entry name" value="Glyco_transf_61_cat"/>
</dbReference>
<feature type="transmembrane region" description="Helical" evidence="8">
    <location>
        <begin position="7"/>
        <end position="25"/>
    </location>
</feature>
<dbReference type="KEGG" id="tva:4750598"/>
<dbReference type="PANTHER" id="PTHR20961">
    <property type="entry name" value="GLYCOSYLTRANSFERASE"/>
    <property type="match status" value="1"/>
</dbReference>
<dbReference type="GO" id="GO:0016757">
    <property type="term" value="F:glycosyltransferase activity"/>
    <property type="evidence" value="ECO:0000318"/>
    <property type="project" value="GO_Central"/>
</dbReference>
<dbReference type="InParanoid" id="A2FQD6"/>
<name>A2FQD6_TRIV3</name>
<dbReference type="GO" id="GO:0016020">
    <property type="term" value="C:membrane"/>
    <property type="evidence" value="ECO:0007669"/>
    <property type="project" value="UniProtKB-SubCell"/>
</dbReference>
<evidence type="ECO:0000256" key="5">
    <source>
        <dbReference type="ARBA" id="ARBA00022989"/>
    </source>
</evidence>
<keyword evidence="3" id="KW-0808">Transferase</keyword>
<evidence type="ECO:0000256" key="2">
    <source>
        <dbReference type="ARBA" id="ARBA00022676"/>
    </source>
</evidence>
<feature type="domain" description="Glycosyltransferase 61 catalytic" evidence="9">
    <location>
        <begin position="240"/>
        <end position="432"/>
    </location>
</feature>
<keyword evidence="2" id="KW-0328">Glycosyltransferase</keyword>
<dbReference type="VEuPathDB" id="TrichDB:TVAG_467300"/>
<reference evidence="10" key="1">
    <citation type="submission" date="2006-10" db="EMBL/GenBank/DDBJ databases">
        <authorList>
            <person name="Amadeo P."/>
            <person name="Zhao Q."/>
            <person name="Wortman J."/>
            <person name="Fraser-Liggett C."/>
            <person name="Carlton J."/>
        </authorList>
    </citation>
    <scope>NUCLEOTIDE SEQUENCE</scope>
    <source>
        <strain evidence="10">G3</strain>
    </source>
</reference>
<keyword evidence="4 8" id="KW-0812">Transmembrane</keyword>
<evidence type="ECO:0000256" key="8">
    <source>
        <dbReference type="SAM" id="Phobius"/>
    </source>
</evidence>
<keyword evidence="11" id="KW-1185">Reference proteome</keyword>
<reference evidence="10" key="2">
    <citation type="journal article" date="2007" name="Science">
        <title>Draft genome sequence of the sexually transmitted pathogen Trichomonas vaginalis.</title>
        <authorList>
            <person name="Carlton J.M."/>
            <person name="Hirt R.P."/>
            <person name="Silva J.C."/>
            <person name="Delcher A.L."/>
            <person name="Schatz M."/>
            <person name="Zhao Q."/>
            <person name="Wortman J.R."/>
            <person name="Bidwell S.L."/>
            <person name="Alsmark U.C.M."/>
            <person name="Besteiro S."/>
            <person name="Sicheritz-Ponten T."/>
            <person name="Noel C.J."/>
            <person name="Dacks J.B."/>
            <person name="Foster P.G."/>
            <person name="Simillion C."/>
            <person name="Van de Peer Y."/>
            <person name="Miranda-Saavedra D."/>
            <person name="Barton G.J."/>
            <person name="Westrop G.D."/>
            <person name="Mueller S."/>
            <person name="Dessi D."/>
            <person name="Fiori P.L."/>
            <person name="Ren Q."/>
            <person name="Paulsen I."/>
            <person name="Zhang H."/>
            <person name="Bastida-Corcuera F.D."/>
            <person name="Simoes-Barbosa A."/>
            <person name="Brown M.T."/>
            <person name="Hayes R.D."/>
            <person name="Mukherjee M."/>
            <person name="Okumura C.Y."/>
            <person name="Schneider R."/>
            <person name="Smith A.J."/>
            <person name="Vanacova S."/>
            <person name="Villalvazo M."/>
            <person name="Haas B.J."/>
            <person name="Pertea M."/>
            <person name="Feldblyum T.V."/>
            <person name="Utterback T.R."/>
            <person name="Shu C.L."/>
            <person name="Osoegawa K."/>
            <person name="de Jong P.J."/>
            <person name="Hrdy I."/>
            <person name="Horvathova L."/>
            <person name="Zubacova Z."/>
            <person name="Dolezal P."/>
            <person name="Malik S.B."/>
            <person name="Logsdon J.M. Jr."/>
            <person name="Henze K."/>
            <person name="Gupta A."/>
            <person name="Wang C.C."/>
            <person name="Dunne R.L."/>
            <person name="Upcroft J.A."/>
            <person name="Upcroft P."/>
            <person name="White O."/>
            <person name="Salzberg S.L."/>
            <person name="Tang P."/>
            <person name="Chiu C.-H."/>
            <person name="Lee Y.-S."/>
            <person name="Embley T.M."/>
            <person name="Coombs G.H."/>
            <person name="Mottram J.C."/>
            <person name="Tachezy J."/>
            <person name="Fraser-Liggett C.M."/>
            <person name="Johnson P.J."/>
        </authorList>
    </citation>
    <scope>NUCLEOTIDE SEQUENCE [LARGE SCALE GENOMIC DNA]</scope>
    <source>
        <strain evidence="10">G3</strain>
    </source>
</reference>
<evidence type="ECO:0000313" key="10">
    <source>
        <dbReference type="EMBL" id="EAX92883.1"/>
    </source>
</evidence>
<evidence type="ECO:0000256" key="4">
    <source>
        <dbReference type="ARBA" id="ARBA00022692"/>
    </source>
</evidence>
<organism evidence="10 11">
    <name type="scientific">Trichomonas vaginalis (strain ATCC PRA-98 / G3)</name>
    <dbReference type="NCBI Taxonomy" id="412133"/>
    <lineage>
        <taxon>Eukaryota</taxon>
        <taxon>Metamonada</taxon>
        <taxon>Parabasalia</taxon>
        <taxon>Trichomonadida</taxon>
        <taxon>Trichomonadidae</taxon>
        <taxon>Trichomonas</taxon>
    </lineage>
</organism>
<protein>
    <recommendedName>
        <fullName evidence="9">Glycosyltransferase 61 catalytic domain-containing protein</fullName>
    </recommendedName>
</protein>
<dbReference type="AlphaFoldDB" id="A2FQD6"/>
<accession>A2FQD6</accession>
<dbReference type="VEuPathDB" id="TrichDB:TVAGG3_1048050"/>
<evidence type="ECO:0000256" key="6">
    <source>
        <dbReference type="ARBA" id="ARBA00023136"/>
    </source>
</evidence>
<keyword evidence="6 8" id="KW-0472">Membrane</keyword>
<keyword evidence="5 8" id="KW-1133">Transmembrane helix</keyword>